<evidence type="ECO:0000313" key="4">
    <source>
        <dbReference type="EMBL" id="MDT0573121.1"/>
    </source>
</evidence>
<dbReference type="EMBL" id="JAVRFJ010000046">
    <property type="protein sequence ID" value="MDT0573121.1"/>
    <property type="molecule type" value="Genomic_DNA"/>
</dbReference>
<keyword evidence="5" id="KW-1185">Reference proteome</keyword>
<reference evidence="4" key="1">
    <citation type="submission" date="2024-05" db="EMBL/GenBank/DDBJ databases">
        <title>30 novel species of actinomycetes from the DSMZ collection.</title>
        <authorList>
            <person name="Nouioui I."/>
        </authorList>
    </citation>
    <scope>NUCLEOTIDE SEQUENCE</scope>
    <source>
        <strain evidence="4">DSM 3412</strain>
    </source>
</reference>
<dbReference type="GO" id="GO:0006508">
    <property type="term" value="P:proteolysis"/>
    <property type="evidence" value="ECO:0007669"/>
    <property type="project" value="UniProtKB-KW"/>
</dbReference>
<proteinExistence type="predicted"/>
<evidence type="ECO:0000259" key="3">
    <source>
        <dbReference type="PROSITE" id="PS50203"/>
    </source>
</evidence>
<gene>
    <name evidence="4" type="ORF">RM704_37675</name>
</gene>
<feature type="active site" evidence="1">
    <location>
        <position position="372"/>
    </location>
</feature>
<keyword evidence="1" id="KW-0788">Thiol protease</keyword>
<evidence type="ECO:0000256" key="2">
    <source>
        <dbReference type="SAM" id="MobiDB-lite"/>
    </source>
</evidence>
<feature type="region of interest" description="Disordered" evidence="2">
    <location>
        <begin position="151"/>
        <end position="177"/>
    </location>
</feature>
<organism evidence="4 5">
    <name type="scientific">Streptomyces gottesmaniae</name>
    <dbReference type="NCBI Taxonomy" id="3075518"/>
    <lineage>
        <taxon>Bacteria</taxon>
        <taxon>Bacillati</taxon>
        <taxon>Actinomycetota</taxon>
        <taxon>Actinomycetes</taxon>
        <taxon>Kitasatosporales</taxon>
        <taxon>Streptomycetaceae</taxon>
        <taxon>Streptomyces</taxon>
    </lineage>
</organism>
<protein>
    <submittedName>
        <fullName evidence="4">C2 family cysteine protease</fullName>
    </submittedName>
</protein>
<name>A0ABU2Z9S4_9ACTN</name>
<feature type="compositionally biased region" description="Acidic residues" evidence="2">
    <location>
        <begin position="52"/>
        <end position="61"/>
    </location>
</feature>
<feature type="active site" evidence="1">
    <location>
        <position position="182"/>
    </location>
</feature>
<feature type="domain" description="Calpain catalytic" evidence="3">
    <location>
        <begin position="148"/>
        <end position="390"/>
    </location>
</feature>
<keyword evidence="1" id="KW-0378">Hydrolase</keyword>
<dbReference type="InterPro" id="IPR038765">
    <property type="entry name" value="Papain-like_cys_pep_sf"/>
</dbReference>
<accession>A0ABU2Z9S4</accession>
<evidence type="ECO:0000313" key="5">
    <source>
        <dbReference type="Proteomes" id="UP001180737"/>
    </source>
</evidence>
<evidence type="ECO:0000256" key="1">
    <source>
        <dbReference type="PROSITE-ProRule" id="PRU00239"/>
    </source>
</evidence>
<dbReference type="InterPro" id="IPR001300">
    <property type="entry name" value="Peptidase_C2_calpain_cat"/>
</dbReference>
<dbReference type="SUPFAM" id="SSF54001">
    <property type="entry name" value="Cysteine proteinases"/>
    <property type="match status" value="1"/>
</dbReference>
<keyword evidence="1 4" id="KW-0645">Protease</keyword>
<dbReference type="PROSITE" id="PS50203">
    <property type="entry name" value="CALPAIN_CAT"/>
    <property type="match status" value="1"/>
</dbReference>
<feature type="active site" evidence="1">
    <location>
        <position position="389"/>
    </location>
</feature>
<feature type="compositionally biased region" description="Acidic residues" evidence="2">
    <location>
        <begin position="33"/>
        <end position="45"/>
    </location>
</feature>
<dbReference type="Proteomes" id="UP001180737">
    <property type="component" value="Unassembled WGS sequence"/>
</dbReference>
<comment type="caution">
    <text evidence="4">The sequence shown here is derived from an EMBL/GenBank/DDBJ whole genome shotgun (WGS) entry which is preliminary data.</text>
</comment>
<sequence>MGELYAADEVRDAALAPEALTVPAPAELMDMGAEPEEPVEFEATEEGGLPETPEEPEDVEATDAAYGDGDATSESEPIEPAAPTDGDDPPSLRADGELEGAFLGDVWGKIRDTVFDRKAVDQSEDLYATVDRPAFDEKWVEGIGVGLVEYGEPLERPDGDRVPLFDGPPRRDQTEQGSLGDCGVIAALGAVAGHRPDDIANCVRENGDGTYEVTLHQVQSRSGDGWQHYEATGGKTVLTVTPDLPVPTFTPEEPAYASTGGGEMAWVAVMEKALAGVDQTWGDKNPDAAEGYRRLDFGSDPDNRAEILAQLTGLPAYSKNFPEDHDAQGRSPDRQLLDTLCEKLDNGFPVLIGTNPDDPKAEPLAKDLIPSHVYEVIAVDDRDEIHLRNPHNVDHPEPLTVEEFRSNVKNRYTTLG</sequence>
<feature type="region of interest" description="Disordered" evidence="2">
    <location>
        <begin position="25"/>
        <end position="96"/>
    </location>
</feature>
<dbReference type="Pfam" id="PF00648">
    <property type="entry name" value="Peptidase_C2"/>
    <property type="match status" value="1"/>
</dbReference>
<dbReference type="RefSeq" id="WP_033524496.1">
    <property type="nucleotide sequence ID" value="NZ_JAVRFJ010000046.1"/>
</dbReference>
<dbReference type="GO" id="GO:0008233">
    <property type="term" value="F:peptidase activity"/>
    <property type="evidence" value="ECO:0007669"/>
    <property type="project" value="UniProtKB-KW"/>
</dbReference>
<feature type="compositionally biased region" description="Basic and acidic residues" evidence="2">
    <location>
        <begin position="153"/>
        <end position="174"/>
    </location>
</feature>